<proteinExistence type="predicted"/>
<dbReference type="AlphaFoldDB" id="A0AA46UIW8"/>
<feature type="region of interest" description="Disordered" evidence="1">
    <location>
        <begin position="99"/>
        <end position="120"/>
    </location>
</feature>
<accession>A0AA46UIW8</accession>
<organism evidence="2 3">
    <name type="scientific">Vibrio parahaemolyticus</name>
    <dbReference type="NCBI Taxonomy" id="670"/>
    <lineage>
        <taxon>Bacteria</taxon>
        <taxon>Pseudomonadati</taxon>
        <taxon>Pseudomonadota</taxon>
        <taxon>Gammaproteobacteria</taxon>
        <taxon>Vibrionales</taxon>
        <taxon>Vibrionaceae</taxon>
        <taxon>Vibrio</taxon>
    </lineage>
</organism>
<gene>
    <name evidence="2" type="ORF">M5598_15235</name>
</gene>
<dbReference type="EMBL" id="CP097355">
    <property type="protein sequence ID" value="UYV26358.1"/>
    <property type="molecule type" value="Genomic_DNA"/>
</dbReference>
<reference evidence="2" key="1">
    <citation type="submission" date="2022-05" db="EMBL/GenBank/DDBJ databases">
        <title>Megaplasmid of Vibrio parahaemolyticus.</title>
        <authorList>
            <person name="Strauch E."/>
            <person name="Borowiak M."/>
        </authorList>
    </citation>
    <scope>NUCLEOTIDE SEQUENCE</scope>
    <source>
        <strain evidence="2">16-VB00198</strain>
    </source>
</reference>
<dbReference type="RefSeq" id="WP_079751755.1">
    <property type="nucleotide sequence ID" value="NZ_CP097355.1"/>
</dbReference>
<evidence type="ECO:0000313" key="2">
    <source>
        <dbReference type="EMBL" id="UYV26358.1"/>
    </source>
</evidence>
<protein>
    <submittedName>
        <fullName evidence="2">Uncharacterized protein</fullName>
    </submittedName>
</protein>
<evidence type="ECO:0000313" key="3">
    <source>
        <dbReference type="Proteomes" id="UP001163036"/>
    </source>
</evidence>
<dbReference type="Proteomes" id="UP001163036">
    <property type="component" value="Chromosome 1"/>
</dbReference>
<evidence type="ECO:0000256" key="1">
    <source>
        <dbReference type="SAM" id="MobiDB-lite"/>
    </source>
</evidence>
<sequence>MRSLTKLDRAMQIKRIEGKAALDQCLLDKQTLKFTSNRFVQENPWTALGLSAFAAIAVAIAVAKAGRLSCVTSSLSSISLLLNGAMDLSGQLVKSSSSSAASSKEAGEEAAQPSDLPPHQ</sequence>
<name>A0AA46UIW8_VIBPH</name>